<dbReference type="GO" id="GO:0007154">
    <property type="term" value="P:cell communication"/>
    <property type="evidence" value="ECO:0007669"/>
    <property type="project" value="InterPro"/>
</dbReference>
<feature type="signal peptide" evidence="4">
    <location>
        <begin position="1"/>
        <end position="21"/>
    </location>
</feature>
<feature type="chain" id="PRO_5022684333" description="GP-PDE domain-containing protein" evidence="4">
    <location>
        <begin position="22"/>
        <end position="464"/>
    </location>
</feature>
<dbReference type="InterPro" id="IPR017946">
    <property type="entry name" value="PLC-like_Pdiesterase_TIM-brl"/>
</dbReference>
<keyword evidence="1 4" id="KW-0732">Signal</keyword>
<evidence type="ECO:0000256" key="4">
    <source>
        <dbReference type="SAM" id="SignalP"/>
    </source>
</evidence>
<dbReference type="Pfam" id="PF03160">
    <property type="entry name" value="Calx-beta"/>
    <property type="match status" value="1"/>
</dbReference>
<dbReference type="Gene3D" id="3.20.20.190">
    <property type="entry name" value="Phosphatidylinositol (PI) phosphodiesterase"/>
    <property type="match status" value="1"/>
</dbReference>
<dbReference type="InterPro" id="IPR003644">
    <property type="entry name" value="Calx_beta"/>
</dbReference>
<organism evidence="6 7">
    <name type="scientific">Parahaliea aestuarii</name>
    <dbReference type="NCBI Taxonomy" id="1852021"/>
    <lineage>
        <taxon>Bacteria</taxon>
        <taxon>Pseudomonadati</taxon>
        <taxon>Pseudomonadota</taxon>
        <taxon>Gammaproteobacteria</taxon>
        <taxon>Cellvibrionales</taxon>
        <taxon>Halieaceae</taxon>
        <taxon>Parahaliea</taxon>
    </lineage>
</organism>
<dbReference type="PROSITE" id="PS51257">
    <property type="entry name" value="PROKAR_LIPOPROTEIN"/>
    <property type="match status" value="1"/>
</dbReference>
<dbReference type="PANTHER" id="PTHR46211:SF14">
    <property type="entry name" value="GLYCEROPHOSPHODIESTER PHOSPHODIESTERASE"/>
    <property type="match status" value="1"/>
</dbReference>
<dbReference type="GO" id="GO:0006629">
    <property type="term" value="P:lipid metabolic process"/>
    <property type="evidence" value="ECO:0007669"/>
    <property type="project" value="InterPro"/>
</dbReference>
<dbReference type="RefSeq" id="WP_148065705.1">
    <property type="nucleotide sequence ID" value="NZ_VRYZ01000009.1"/>
</dbReference>
<dbReference type="PROSITE" id="PS51704">
    <property type="entry name" value="GP_PDE"/>
    <property type="match status" value="1"/>
</dbReference>
<accession>A0A5C8ZLJ8</accession>
<proteinExistence type="predicted"/>
<keyword evidence="7" id="KW-1185">Reference proteome</keyword>
<comment type="caution">
    <text evidence="6">The sequence shown here is derived from an EMBL/GenBank/DDBJ whole genome shotgun (WGS) entry which is preliminary data.</text>
</comment>
<keyword evidence="3" id="KW-0106">Calcium</keyword>
<evidence type="ECO:0000256" key="1">
    <source>
        <dbReference type="ARBA" id="ARBA00022729"/>
    </source>
</evidence>
<dbReference type="CDD" id="cd08561">
    <property type="entry name" value="GDPD_cytoplasmic_ScUgpQ2_like"/>
    <property type="match status" value="1"/>
</dbReference>
<evidence type="ECO:0000313" key="6">
    <source>
        <dbReference type="EMBL" id="TXS89343.1"/>
    </source>
</evidence>
<dbReference type="SUPFAM" id="SSF51695">
    <property type="entry name" value="PLC-like phosphodiesterases"/>
    <property type="match status" value="1"/>
</dbReference>
<dbReference type="EMBL" id="VRYZ01000009">
    <property type="protein sequence ID" value="TXS89343.1"/>
    <property type="molecule type" value="Genomic_DNA"/>
</dbReference>
<dbReference type="OrthoDB" id="9795622at2"/>
<evidence type="ECO:0000313" key="7">
    <source>
        <dbReference type="Proteomes" id="UP000321933"/>
    </source>
</evidence>
<dbReference type="GO" id="GO:0016020">
    <property type="term" value="C:membrane"/>
    <property type="evidence" value="ECO:0007669"/>
    <property type="project" value="InterPro"/>
</dbReference>
<keyword evidence="2" id="KW-0677">Repeat</keyword>
<dbReference type="GO" id="GO:0008081">
    <property type="term" value="F:phosphoric diester hydrolase activity"/>
    <property type="evidence" value="ECO:0007669"/>
    <property type="project" value="InterPro"/>
</dbReference>
<dbReference type="InterPro" id="IPR038081">
    <property type="entry name" value="CalX-like_sf"/>
</dbReference>
<dbReference type="PANTHER" id="PTHR46211">
    <property type="entry name" value="GLYCEROPHOSPHORYL DIESTER PHOSPHODIESTERASE"/>
    <property type="match status" value="1"/>
</dbReference>
<dbReference type="Pfam" id="PF03009">
    <property type="entry name" value="GDPD"/>
    <property type="match status" value="1"/>
</dbReference>
<sequence>MPLPQRSNLLPALLAASLALTACSDSSDEPPAAPAGPASLLTVRSAAGPEGQAGGMGRVEFPVFLDQPQDSDVLLYYRTLDGEAEADSDYLAQDHHLTIAAGTTSALLVVETLGDAALEPAERFSLELRVEGNARLAQDSAAGTIANDDSQCDTPFSKDPNPWRIAPGDDPLNYAHRGGVTDFPENTLYAYYAVAEAGADVLEMDVYQTADNELVILHDLDVDRTTNGSGQVVDLTLAELRELDAAYWFVQDEGTPHDAPASAYTFRGIATGEQPPPPGYRAEDFRIPTLEEALRAFPHHLINIELKPDLDGRGNYEQQIADLLLRYGRTTDVIAASFVDEAANNFKAVAPCVFTSVPLEQGTGLVLGSQGDGAIPPVPEHVAFQVPPDTSQIQQVPDDFYLRVVTEDFIRDAHAANLAVQVWTVNRCEEMLEMIDLGVDAIMTDRPLLLASLLDTPPEQRRCD</sequence>
<evidence type="ECO:0000256" key="2">
    <source>
        <dbReference type="ARBA" id="ARBA00022737"/>
    </source>
</evidence>
<gene>
    <name evidence="6" type="ORF">FVW59_17650</name>
</gene>
<feature type="domain" description="GP-PDE" evidence="5">
    <location>
        <begin position="171"/>
        <end position="454"/>
    </location>
</feature>
<dbReference type="Gene3D" id="2.60.40.2030">
    <property type="match status" value="1"/>
</dbReference>
<dbReference type="SUPFAM" id="SSF141072">
    <property type="entry name" value="CalX-like"/>
    <property type="match status" value="1"/>
</dbReference>
<name>A0A5C8ZLJ8_9GAMM</name>
<evidence type="ECO:0000256" key="3">
    <source>
        <dbReference type="ARBA" id="ARBA00022837"/>
    </source>
</evidence>
<dbReference type="AlphaFoldDB" id="A0A5C8ZLJ8"/>
<evidence type="ECO:0000259" key="5">
    <source>
        <dbReference type="PROSITE" id="PS51704"/>
    </source>
</evidence>
<dbReference type="InterPro" id="IPR030395">
    <property type="entry name" value="GP_PDE_dom"/>
</dbReference>
<reference evidence="6 7" key="1">
    <citation type="submission" date="2019-08" db="EMBL/GenBank/DDBJ databases">
        <title>Parahaliea maris sp. nov., isolated from the surface seawater.</title>
        <authorList>
            <person name="Liu Y."/>
        </authorList>
    </citation>
    <scope>NUCLEOTIDE SEQUENCE [LARGE SCALE GENOMIC DNA]</scope>
    <source>
        <strain evidence="6 7">S2-26</strain>
    </source>
</reference>
<protein>
    <recommendedName>
        <fullName evidence="5">GP-PDE domain-containing protein</fullName>
    </recommendedName>
</protein>
<dbReference type="Proteomes" id="UP000321933">
    <property type="component" value="Unassembled WGS sequence"/>
</dbReference>